<dbReference type="InterPro" id="IPR016589">
    <property type="entry name" value="tRNA_splic_SEN2"/>
</dbReference>
<proteinExistence type="inferred from homology"/>
<gene>
    <name evidence="8" type="ORF">E3Q17_03991</name>
</gene>
<feature type="active site" evidence="5">
    <location>
        <position position="292"/>
    </location>
</feature>
<sequence length="393" mass="45216">MVNTGQKNNTAHKRIKQHQNRIYANPLPVLIDQRPSTFLAGLSRFGQKSLINPSCVGIYIKETQSVWVINERDIRVLWTRGFFGKGSLSRSEPTWNDRQRKLAVGDKPQPTAEEITSKRRVERNKMKIERAKVLTEAQLAAEAALAGIDAIKESPPVPVDEDNNDIVLNDKTSRGFEPSSPPKWEPLEPDEQEEQEDLSNAEHLQLTLQEAFFLAWGVGCLRIIDPQKDIFMSNRQLWKEFSYLPMTLDSNSVNIDRLDNPFLVNYAVYHHYRSLGWVIKSGIKFCVDMVLYKRGPVFHHAEFAVVICPTYEDEADKSTSPFKLHNTDELSWQWLNTINRVNSQAKKTLILAYVEIPSKKRVENIDEPTEVLKEYNVKEVVIKRFVAARNRDN</sequence>
<evidence type="ECO:0000256" key="3">
    <source>
        <dbReference type="ARBA" id="ARBA00023239"/>
    </source>
</evidence>
<feature type="domain" description="tRNA intron endonuclease catalytic" evidence="7">
    <location>
        <begin position="262"/>
        <end position="355"/>
    </location>
</feature>
<feature type="compositionally biased region" description="Acidic residues" evidence="6">
    <location>
        <begin position="187"/>
        <end position="198"/>
    </location>
</feature>
<dbReference type="FunFam" id="3.40.1350.10:FF:000007">
    <property type="entry name" value="tRNA-splicing endonuclease subunit Sen2"/>
    <property type="match status" value="1"/>
</dbReference>
<evidence type="ECO:0000256" key="5">
    <source>
        <dbReference type="PIRSR" id="PIRSR011789-1"/>
    </source>
</evidence>
<comment type="function">
    <text evidence="4">Constitutes one of the two catalytic subunit of the tRNA-splicing endonuclease complex, a complex responsible for identification and cleavage of the splice sites in pre-tRNA. It cleaves pre-tRNA at the 5'- and 3'-splice sites to release the intron. The products are an intron and two tRNA half-molecules bearing 2',3'-cyclic phosphate and 5'-OH termini. There are no conserved sequences at the splice sites, but the intron is invariably located at the same site in the gene, placing the splice sites an invariant distance from the constant structural features of the tRNA body.</text>
</comment>
<dbReference type="AlphaFoldDB" id="A0A4T0NGQ8"/>
<dbReference type="InterPro" id="IPR006677">
    <property type="entry name" value="tRNA_intron_Endonuc_cat-like"/>
</dbReference>
<dbReference type="GO" id="GO:0005737">
    <property type="term" value="C:cytoplasm"/>
    <property type="evidence" value="ECO:0007669"/>
    <property type="project" value="TreeGrafter"/>
</dbReference>
<evidence type="ECO:0000256" key="1">
    <source>
        <dbReference type="ARBA" id="ARBA00008078"/>
    </source>
</evidence>
<keyword evidence="3 4" id="KW-0456">Lyase</keyword>
<dbReference type="EMBL" id="SPRH01000070">
    <property type="protein sequence ID" value="TIB96125.1"/>
    <property type="molecule type" value="Genomic_DNA"/>
</dbReference>
<name>A0A4T0NGQ8_9BASI</name>
<dbReference type="PIRSF" id="PIRSF011789">
    <property type="entry name" value="tRNA_splic_SEN2"/>
    <property type="match status" value="1"/>
</dbReference>
<dbReference type="Gene3D" id="3.40.1350.10">
    <property type="match status" value="1"/>
</dbReference>
<evidence type="ECO:0000256" key="4">
    <source>
        <dbReference type="PIRNR" id="PIRNR011789"/>
    </source>
</evidence>
<dbReference type="CDD" id="cd22363">
    <property type="entry name" value="tRNA-intron_lyase_C"/>
    <property type="match status" value="1"/>
</dbReference>
<organism evidence="8 9">
    <name type="scientific">Wallemia mellicola</name>
    <dbReference type="NCBI Taxonomy" id="1708541"/>
    <lineage>
        <taxon>Eukaryota</taxon>
        <taxon>Fungi</taxon>
        <taxon>Dikarya</taxon>
        <taxon>Basidiomycota</taxon>
        <taxon>Wallemiomycotina</taxon>
        <taxon>Wallemiomycetes</taxon>
        <taxon>Wallemiales</taxon>
        <taxon>Wallemiaceae</taxon>
        <taxon>Wallemia</taxon>
    </lineage>
</organism>
<evidence type="ECO:0000313" key="9">
    <source>
        <dbReference type="Proteomes" id="UP000307169"/>
    </source>
</evidence>
<dbReference type="PANTHER" id="PTHR21227:SF0">
    <property type="entry name" value="TRNA-SPLICING ENDONUCLEASE SUBUNIT SEN2"/>
    <property type="match status" value="1"/>
</dbReference>
<dbReference type="GO" id="GO:0000379">
    <property type="term" value="P:tRNA-type intron splice site recognition and cleavage"/>
    <property type="evidence" value="ECO:0007669"/>
    <property type="project" value="TreeGrafter"/>
</dbReference>
<evidence type="ECO:0000256" key="2">
    <source>
        <dbReference type="ARBA" id="ARBA00022694"/>
    </source>
</evidence>
<feature type="region of interest" description="Disordered" evidence="6">
    <location>
        <begin position="153"/>
        <end position="198"/>
    </location>
</feature>
<protein>
    <recommendedName>
        <fullName evidence="4">tRNA-splicing endonuclease subunit Sen2</fullName>
        <ecNumber evidence="4">4.6.1.16</ecNumber>
    </recommendedName>
</protein>
<keyword evidence="2 4" id="KW-0819">tRNA processing</keyword>
<evidence type="ECO:0000313" key="8">
    <source>
        <dbReference type="EMBL" id="TIB96125.1"/>
    </source>
</evidence>
<dbReference type="Pfam" id="PF01974">
    <property type="entry name" value="tRNA_int_endo"/>
    <property type="match status" value="1"/>
</dbReference>
<dbReference type="InterPro" id="IPR011856">
    <property type="entry name" value="tRNA_endonuc-like_dom_sf"/>
</dbReference>
<comment type="similarity">
    <text evidence="1 4">Belongs to the tRNA-intron endonuclease family.</text>
</comment>
<dbReference type="InterPro" id="IPR006676">
    <property type="entry name" value="tRNA_splic"/>
</dbReference>
<dbReference type="InterPro" id="IPR036167">
    <property type="entry name" value="tRNA_intron_Endo_cat-like_sf"/>
</dbReference>
<dbReference type="GO" id="GO:0000214">
    <property type="term" value="C:tRNA-intron endonuclease complex"/>
    <property type="evidence" value="ECO:0007669"/>
    <property type="project" value="UniProtKB-UniRule"/>
</dbReference>
<accession>A0A4T0NGQ8</accession>
<feature type="active site" evidence="5">
    <location>
        <position position="300"/>
    </location>
</feature>
<dbReference type="Proteomes" id="UP000307169">
    <property type="component" value="Unassembled WGS sequence"/>
</dbReference>
<evidence type="ECO:0000259" key="7">
    <source>
        <dbReference type="Pfam" id="PF01974"/>
    </source>
</evidence>
<dbReference type="EC" id="4.6.1.16" evidence="4"/>
<feature type="active site" evidence="5">
    <location>
        <position position="347"/>
    </location>
</feature>
<dbReference type="SUPFAM" id="SSF53032">
    <property type="entry name" value="tRNA-intron endonuclease catalytic domain-like"/>
    <property type="match status" value="1"/>
</dbReference>
<dbReference type="GO" id="GO:0003676">
    <property type="term" value="F:nucleic acid binding"/>
    <property type="evidence" value="ECO:0007669"/>
    <property type="project" value="InterPro"/>
</dbReference>
<dbReference type="PANTHER" id="PTHR21227">
    <property type="entry name" value="TRNA-SPLICING ENDONUCLEASE SUBUNIT SEN2"/>
    <property type="match status" value="1"/>
</dbReference>
<reference evidence="8 9" key="1">
    <citation type="submission" date="2019-03" db="EMBL/GenBank/DDBJ databases">
        <title>Sequencing 25 genomes of Wallemia mellicola.</title>
        <authorList>
            <person name="Gostincar C."/>
        </authorList>
    </citation>
    <scope>NUCLEOTIDE SEQUENCE [LARGE SCALE GENOMIC DNA]</scope>
    <source>
        <strain evidence="8 9">EXF-1262</strain>
    </source>
</reference>
<comment type="caution">
    <text evidence="8">The sequence shown here is derived from an EMBL/GenBank/DDBJ whole genome shotgun (WGS) entry which is preliminary data.</text>
</comment>
<dbReference type="GO" id="GO:0000213">
    <property type="term" value="F:tRNA-intron lyase activity"/>
    <property type="evidence" value="ECO:0007669"/>
    <property type="project" value="UniProtKB-UniRule"/>
</dbReference>
<evidence type="ECO:0000256" key="6">
    <source>
        <dbReference type="SAM" id="MobiDB-lite"/>
    </source>
</evidence>